<dbReference type="InterPro" id="IPR001509">
    <property type="entry name" value="Epimerase_deHydtase"/>
</dbReference>
<dbReference type="CDD" id="cd08946">
    <property type="entry name" value="SDR_e"/>
    <property type="match status" value="1"/>
</dbReference>
<dbReference type="SUPFAM" id="SSF51735">
    <property type="entry name" value="NAD(P)-binding Rossmann-fold domains"/>
    <property type="match status" value="1"/>
</dbReference>
<keyword evidence="4" id="KW-1185">Reference proteome</keyword>
<dbReference type="EMBL" id="MUXE01000007">
    <property type="protein sequence ID" value="PUE64466.1"/>
    <property type="molecule type" value="Genomic_DNA"/>
</dbReference>
<sequence length="307" mass="35937">MNILITGSNGFVGTHLKKYLLCNYSNYILFIPSSKELDLVDECAVDKYILLNKIDIIIHLANRGGGRDTFDMKNITEYNLRIFFNIAKHERNVKKIISFGSGAEYCKHKPIVDAKEEEYLLSQPLDEYGFYKSVTSKYIEKSDNILQLRIFGAYGEYENYRYKFISNAIVKNLLNLPIVINKNVYFDYIYIDDLVKMIDWFIHNEAKEKIYNVTTGQKIDLLSLVNIVNETSDFKSETRVLNDGLNNEYTSNNERLLNEIGDFDFTSHKNAIIKMRKYFKNNLNNLDVKVIIEDPYLKKIDNIWKDK</sequence>
<protein>
    <submittedName>
        <fullName evidence="3">Sugar epimerase</fullName>
    </submittedName>
</protein>
<dbReference type="InterPro" id="IPR036291">
    <property type="entry name" value="NAD(P)-bd_dom_sf"/>
</dbReference>
<feature type="domain" description="NAD-dependent epimerase/dehydratase" evidence="2">
    <location>
        <begin position="3"/>
        <end position="213"/>
    </location>
</feature>
<organism evidence="3 4">
    <name type="scientific">Arcobacter caeni</name>
    <dbReference type="NCBI Taxonomy" id="1912877"/>
    <lineage>
        <taxon>Bacteria</taxon>
        <taxon>Pseudomonadati</taxon>
        <taxon>Campylobacterota</taxon>
        <taxon>Epsilonproteobacteria</taxon>
        <taxon>Campylobacterales</taxon>
        <taxon>Arcobacteraceae</taxon>
        <taxon>Arcobacter</taxon>
    </lineage>
</organism>
<comment type="caution">
    <text evidence="3">The sequence shown here is derived from an EMBL/GenBank/DDBJ whole genome shotgun (WGS) entry which is preliminary data.</text>
</comment>
<dbReference type="Gene3D" id="3.40.50.720">
    <property type="entry name" value="NAD(P)-binding Rossmann-like Domain"/>
    <property type="match status" value="1"/>
</dbReference>
<dbReference type="OrthoDB" id="9802815at2"/>
<dbReference type="Pfam" id="PF01370">
    <property type="entry name" value="Epimerase"/>
    <property type="match status" value="1"/>
</dbReference>
<reference evidence="3 4" key="1">
    <citation type="submission" date="2017-02" db="EMBL/GenBank/DDBJ databases">
        <title>Arcobacter caeni sp. nov, a new Arcobacter species isolated from reclaimed water.</title>
        <authorList>
            <person name="Figueras M.J."/>
            <person name="Perez-Cataluna A."/>
            <person name="Salas-Masso N."/>
        </authorList>
    </citation>
    <scope>NUCLEOTIDE SEQUENCE [LARGE SCALE GENOMIC DNA]</scope>
    <source>
        <strain evidence="3 4">RW17-10</strain>
    </source>
</reference>
<gene>
    <name evidence="3" type="ORF">B0174_06355</name>
</gene>
<evidence type="ECO:0000313" key="3">
    <source>
        <dbReference type="EMBL" id="PUE64466.1"/>
    </source>
</evidence>
<dbReference type="Proteomes" id="UP000251135">
    <property type="component" value="Unassembled WGS sequence"/>
</dbReference>
<evidence type="ECO:0000259" key="2">
    <source>
        <dbReference type="Pfam" id="PF01370"/>
    </source>
</evidence>
<proteinExistence type="inferred from homology"/>
<name>A0A363CZF5_9BACT</name>
<dbReference type="RefSeq" id="WP_108558832.1">
    <property type="nucleotide sequence ID" value="NZ_MUXE01000007.1"/>
</dbReference>
<comment type="similarity">
    <text evidence="1">Belongs to the NAD(P)-dependent epimerase/dehydratase family.</text>
</comment>
<accession>A0A363CZF5</accession>
<dbReference type="AlphaFoldDB" id="A0A363CZF5"/>
<evidence type="ECO:0000256" key="1">
    <source>
        <dbReference type="ARBA" id="ARBA00007637"/>
    </source>
</evidence>
<dbReference type="PANTHER" id="PTHR43000">
    <property type="entry name" value="DTDP-D-GLUCOSE 4,6-DEHYDRATASE-RELATED"/>
    <property type="match status" value="1"/>
</dbReference>
<evidence type="ECO:0000313" key="4">
    <source>
        <dbReference type="Proteomes" id="UP000251135"/>
    </source>
</evidence>